<feature type="compositionally biased region" description="Basic and acidic residues" evidence="3">
    <location>
        <begin position="613"/>
        <end position="639"/>
    </location>
</feature>
<dbReference type="Pfam" id="PF02437">
    <property type="entry name" value="Ski_Sno_DHD"/>
    <property type="match status" value="1"/>
</dbReference>
<dbReference type="SUPFAM" id="SSF63763">
    <property type="entry name" value="SAND domain-like"/>
    <property type="match status" value="1"/>
</dbReference>
<evidence type="ECO:0000313" key="6">
    <source>
        <dbReference type="Proteomes" id="UP001152320"/>
    </source>
</evidence>
<dbReference type="SUPFAM" id="SSF46955">
    <property type="entry name" value="Putative DNA-binding domain"/>
    <property type="match status" value="1"/>
</dbReference>
<dbReference type="InterPro" id="IPR010919">
    <property type="entry name" value="SAND-like_dom_sf"/>
</dbReference>
<dbReference type="GO" id="GO:0005667">
    <property type="term" value="C:transcription regulator complex"/>
    <property type="evidence" value="ECO:0007669"/>
    <property type="project" value="TreeGrafter"/>
</dbReference>
<dbReference type="Gene3D" id="3.10.260.20">
    <property type="entry name" value="Ski"/>
    <property type="match status" value="1"/>
</dbReference>
<comment type="similarity">
    <text evidence="1">Belongs to the SKI family.</text>
</comment>
<keyword evidence="6" id="KW-1185">Reference proteome</keyword>
<evidence type="ECO:0000256" key="3">
    <source>
        <dbReference type="SAM" id="MobiDB-lite"/>
    </source>
</evidence>
<dbReference type="AlphaFoldDB" id="A0A9Q1BBF9"/>
<feature type="compositionally biased region" description="Polar residues" evidence="3">
    <location>
        <begin position="650"/>
        <end position="664"/>
    </location>
</feature>
<dbReference type="InterPro" id="IPR023216">
    <property type="entry name" value="Tscrpt_reg_SKI_SnoN"/>
</dbReference>
<feature type="domain" description="4Fe-4S ferredoxin-type" evidence="4">
    <location>
        <begin position="243"/>
        <end position="274"/>
    </location>
</feature>
<dbReference type="PANTHER" id="PTHR10005:SF25">
    <property type="entry name" value="SNO ONCOGENE, ISOFORM B"/>
    <property type="match status" value="1"/>
</dbReference>
<dbReference type="EMBL" id="JAIZAY010000021">
    <property type="protein sequence ID" value="KAJ8021741.1"/>
    <property type="molecule type" value="Genomic_DNA"/>
</dbReference>
<feature type="coiled-coil region" evidence="2">
    <location>
        <begin position="507"/>
        <end position="591"/>
    </location>
</feature>
<dbReference type="GO" id="GO:0000978">
    <property type="term" value="F:RNA polymerase II cis-regulatory region sequence-specific DNA binding"/>
    <property type="evidence" value="ECO:0007669"/>
    <property type="project" value="TreeGrafter"/>
</dbReference>
<keyword evidence="2" id="KW-0175">Coiled coil</keyword>
<dbReference type="GO" id="GO:0046332">
    <property type="term" value="F:SMAD binding"/>
    <property type="evidence" value="ECO:0007669"/>
    <property type="project" value="InterPro"/>
</dbReference>
<name>A0A9Q1BBF9_HOLLE</name>
<dbReference type="InterPro" id="IPR014890">
    <property type="entry name" value="c-SKI_SMAD4-bd_dom"/>
</dbReference>
<reference evidence="5" key="1">
    <citation type="submission" date="2021-10" db="EMBL/GenBank/DDBJ databases">
        <title>Tropical sea cucumber genome reveals ecological adaptation and Cuvierian tubules defense mechanism.</title>
        <authorList>
            <person name="Chen T."/>
        </authorList>
    </citation>
    <scope>NUCLEOTIDE SEQUENCE</scope>
    <source>
        <strain evidence="5">Nanhai2018</strain>
        <tissue evidence="5">Muscle</tissue>
    </source>
</reference>
<evidence type="ECO:0000313" key="5">
    <source>
        <dbReference type="EMBL" id="KAJ8021741.1"/>
    </source>
</evidence>
<dbReference type="GO" id="GO:0005737">
    <property type="term" value="C:cytoplasm"/>
    <property type="evidence" value="ECO:0007669"/>
    <property type="project" value="TreeGrafter"/>
</dbReference>
<evidence type="ECO:0000259" key="4">
    <source>
        <dbReference type="PROSITE" id="PS51379"/>
    </source>
</evidence>
<evidence type="ECO:0000256" key="1">
    <source>
        <dbReference type="ARBA" id="ARBA00009513"/>
    </source>
</evidence>
<dbReference type="SMART" id="SM01046">
    <property type="entry name" value="c-SKI_SMAD_bind"/>
    <property type="match status" value="1"/>
</dbReference>
<dbReference type="InterPro" id="IPR037000">
    <property type="entry name" value="Ski_DNA-bd_sf"/>
</dbReference>
<dbReference type="InterPro" id="IPR003380">
    <property type="entry name" value="SKI/SNO/DAC"/>
</dbReference>
<dbReference type="Proteomes" id="UP001152320">
    <property type="component" value="Chromosome 21"/>
</dbReference>
<evidence type="ECO:0000256" key="2">
    <source>
        <dbReference type="SAM" id="Coils"/>
    </source>
</evidence>
<feature type="region of interest" description="Disordered" evidence="3">
    <location>
        <begin position="447"/>
        <end position="470"/>
    </location>
</feature>
<dbReference type="Gene3D" id="3.10.390.10">
    <property type="entry name" value="SAND domain-like"/>
    <property type="match status" value="1"/>
</dbReference>
<dbReference type="FunFam" id="3.10.260.20:FF:000002">
    <property type="entry name" value="SKI-like oncogene a"/>
    <property type="match status" value="1"/>
</dbReference>
<dbReference type="FunFam" id="3.10.390.10:FF:000002">
    <property type="entry name" value="Putative ski oncogene"/>
    <property type="match status" value="1"/>
</dbReference>
<dbReference type="PANTHER" id="PTHR10005">
    <property type="entry name" value="SKI ONCOGENE-RELATED"/>
    <property type="match status" value="1"/>
</dbReference>
<dbReference type="GO" id="GO:0030514">
    <property type="term" value="P:negative regulation of BMP signaling pathway"/>
    <property type="evidence" value="ECO:0007669"/>
    <property type="project" value="TreeGrafter"/>
</dbReference>
<dbReference type="InterPro" id="IPR009061">
    <property type="entry name" value="DNA-bd_dom_put_sf"/>
</dbReference>
<dbReference type="CDD" id="cd21079">
    <property type="entry name" value="DHD_Ski_Sno"/>
    <property type="match status" value="1"/>
</dbReference>
<dbReference type="PROSITE" id="PS51379">
    <property type="entry name" value="4FE4S_FER_2"/>
    <property type="match status" value="1"/>
</dbReference>
<dbReference type="OrthoDB" id="3938623at2759"/>
<dbReference type="GO" id="GO:0005634">
    <property type="term" value="C:nucleus"/>
    <property type="evidence" value="ECO:0007669"/>
    <property type="project" value="TreeGrafter"/>
</dbReference>
<organism evidence="5 6">
    <name type="scientific">Holothuria leucospilota</name>
    <name type="common">Black long sea cucumber</name>
    <name type="synonym">Mertensiothuria leucospilota</name>
    <dbReference type="NCBI Taxonomy" id="206669"/>
    <lineage>
        <taxon>Eukaryota</taxon>
        <taxon>Metazoa</taxon>
        <taxon>Echinodermata</taxon>
        <taxon>Eleutherozoa</taxon>
        <taxon>Echinozoa</taxon>
        <taxon>Holothuroidea</taxon>
        <taxon>Aspidochirotacea</taxon>
        <taxon>Aspidochirotida</taxon>
        <taxon>Holothuriidae</taxon>
        <taxon>Holothuria</taxon>
    </lineage>
</organism>
<dbReference type="GO" id="GO:0000981">
    <property type="term" value="F:DNA-binding transcription factor activity, RNA polymerase II-specific"/>
    <property type="evidence" value="ECO:0007669"/>
    <property type="project" value="TreeGrafter"/>
</dbReference>
<accession>A0A9Q1BBF9</accession>
<comment type="caution">
    <text evidence="5">The sequence shown here is derived from an EMBL/GenBank/DDBJ whole genome shotgun (WGS) entry which is preliminary data.</text>
</comment>
<protein>
    <submittedName>
        <fullName evidence="5">Ski oncogene</fullName>
    </submittedName>
</protein>
<dbReference type="InterPro" id="IPR017896">
    <property type="entry name" value="4Fe4S_Fe-S-bd"/>
</dbReference>
<proteinExistence type="inferred from homology"/>
<gene>
    <name evidence="5" type="ORF">HOLleu_39030</name>
</gene>
<sequence>MDDPVPQSHPSNLEKVLKSYQTVAMSSLGGPSSARWVALNPKTATTESGIGHRVSSDSISFLKDTDKLTDVVSTVPSTTKVMVNYDYAIHQPPPPPFPIQQMPVFTPLDRNTSEKSTTILEGERISCFEVGGERRLCLPQILNSVLREFSLQQINAMCDELHIYCSRCNPEQLEVLKLTGILPYSAPSCGLITKTDAERLCNALRSKCRMLTKSDSEKPSYPMENSFKVYHECFGKCKGLFTPELYVNADAACIACFECDELFCPQKFVMHSHHDKENRTCHWGFDSGNWRNYLHLSKEIVHEKKWQEILDKVKAKFDLSHLHKRKQNFDENDNPKRCKMESNTEDLKESYFAPGWPGFPMQRPSAFRPWSPAVLTKEGKMLPEHGTVLVRDGHGISTYLRMGPPVLVNPERVIPHTAASNYDSQFAPNVALAPHKADKKEMAVTSTSIKGEKMSPDCTEMSPPPRHPDVESSLEREIELVKALLESDALDTQDGRDRLLQELARIRVHQEERLQNAVQSKKALQQELEMMRAAERQRLIEAEDTKRHYQHQIDCIRLEYERRLHQSREENERLEQELRRIQQNSGKVYELSQDNAQLSSENGVLRKRLEIERKRNWRESQSKEGSPHSTQGEERRSPSSKEQSPRVPSPQKSPVATGSSSPAK</sequence>
<dbReference type="Pfam" id="PF08782">
    <property type="entry name" value="c-SKI_SMAD_bind"/>
    <property type="match status" value="1"/>
</dbReference>
<feature type="region of interest" description="Disordered" evidence="3">
    <location>
        <begin position="613"/>
        <end position="664"/>
    </location>
</feature>